<dbReference type="SUPFAM" id="SSF48726">
    <property type="entry name" value="Immunoglobulin"/>
    <property type="match status" value="6"/>
</dbReference>
<keyword evidence="8" id="KW-0130">Cell adhesion</keyword>
<evidence type="ECO:0000256" key="12">
    <source>
        <dbReference type="ARBA" id="ARBA00023180"/>
    </source>
</evidence>
<feature type="region of interest" description="Disordered" evidence="18">
    <location>
        <begin position="1064"/>
        <end position="1161"/>
    </location>
</feature>
<evidence type="ECO:0000256" key="9">
    <source>
        <dbReference type="ARBA" id="ARBA00022989"/>
    </source>
</evidence>
<dbReference type="CDD" id="cd00063">
    <property type="entry name" value="FN3"/>
    <property type="match status" value="4"/>
</dbReference>
<dbReference type="Pfam" id="PF00041">
    <property type="entry name" value="fn3"/>
    <property type="match status" value="4"/>
</dbReference>
<evidence type="ECO:0000256" key="11">
    <source>
        <dbReference type="ARBA" id="ARBA00023157"/>
    </source>
</evidence>
<evidence type="ECO:0000256" key="7">
    <source>
        <dbReference type="ARBA" id="ARBA00022737"/>
    </source>
</evidence>
<feature type="domain" description="Fibronectin type-III" evidence="22">
    <location>
        <begin position="919"/>
        <end position="1020"/>
    </location>
</feature>
<evidence type="ECO:0000259" key="22">
    <source>
        <dbReference type="PROSITE" id="PS50853"/>
    </source>
</evidence>
<comment type="subcellular location">
    <subcellularLocation>
        <location evidence="1">Cell membrane</location>
        <topology evidence="1">Single-pass type I membrane protein</topology>
    </subcellularLocation>
    <subcellularLocation>
        <location evidence="2">Cell projection</location>
        <location evidence="2">Growth cone</location>
    </subcellularLocation>
</comment>
<dbReference type="CTD" id="100141490"/>
<dbReference type="RefSeq" id="XP_029283411.1">
    <property type="nucleotide sequence ID" value="XM_029427551.1"/>
</dbReference>
<dbReference type="FunFam" id="2.60.40.10:FF:000028">
    <property type="entry name" value="Neuronal cell adhesion molecule"/>
    <property type="match status" value="1"/>
</dbReference>
<dbReference type="GO" id="GO:0098632">
    <property type="term" value="F:cell-cell adhesion mediator activity"/>
    <property type="evidence" value="ECO:0007669"/>
    <property type="project" value="TreeGrafter"/>
</dbReference>
<feature type="domain" description="Fibronectin type-III" evidence="22">
    <location>
        <begin position="814"/>
        <end position="918"/>
    </location>
</feature>
<dbReference type="InterPro" id="IPR036179">
    <property type="entry name" value="Ig-like_dom_sf"/>
</dbReference>
<dbReference type="InterPro" id="IPR013783">
    <property type="entry name" value="Ig-like_fold"/>
</dbReference>
<dbReference type="InterPro" id="IPR026965">
    <property type="entry name" value="NFASC_Ig-like"/>
</dbReference>
<dbReference type="GO" id="GO:0030426">
    <property type="term" value="C:growth cone"/>
    <property type="evidence" value="ECO:0007669"/>
    <property type="project" value="UniProtKB-SubCell"/>
</dbReference>
<feature type="domain" description="Ig-like" evidence="21">
    <location>
        <begin position="338"/>
        <end position="425"/>
    </location>
</feature>
<dbReference type="FunFam" id="2.60.40.10:FF:000057">
    <property type="entry name" value="neural cell adhesion molecule L1"/>
    <property type="match status" value="1"/>
</dbReference>
<keyword evidence="9 19" id="KW-1133">Transmembrane helix</keyword>
<reference evidence="24" key="1">
    <citation type="submission" date="2025-08" db="UniProtKB">
        <authorList>
            <consortium name="RefSeq"/>
        </authorList>
    </citation>
    <scope>IDENTIFICATION</scope>
</reference>
<dbReference type="GO" id="GO:0007411">
    <property type="term" value="P:axon guidance"/>
    <property type="evidence" value="ECO:0007669"/>
    <property type="project" value="TreeGrafter"/>
</dbReference>
<feature type="compositionally biased region" description="Basic and acidic residues" evidence="18">
    <location>
        <begin position="1064"/>
        <end position="1092"/>
    </location>
</feature>
<feature type="transmembrane region" description="Helical" evidence="19">
    <location>
        <begin position="1032"/>
        <end position="1053"/>
    </location>
</feature>
<dbReference type="PANTHER" id="PTHR44170:SF12">
    <property type="entry name" value="NEUROFASCIN"/>
    <property type="match status" value="1"/>
</dbReference>
<feature type="domain" description="Ig-like" evidence="21">
    <location>
        <begin position="522"/>
        <end position="609"/>
    </location>
</feature>
<dbReference type="FunFam" id="2.60.40.10:FF:000114">
    <property type="entry name" value="Neuronal cell adhesion molecule"/>
    <property type="match status" value="1"/>
</dbReference>
<dbReference type="SMART" id="SM00409">
    <property type="entry name" value="IG"/>
    <property type="match status" value="6"/>
</dbReference>
<dbReference type="InterPro" id="IPR003598">
    <property type="entry name" value="Ig_sub2"/>
</dbReference>
<dbReference type="FunFam" id="2.60.40.10:FF:000005">
    <property type="entry name" value="Neuronal cell adhesion molecule"/>
    <property type="match status" value="1"/>
</dbReference>
<name>A0A6J2PDS0_COTGO</name>
<dbReference type="InterPro" id="IPR026966">
    <property type="entry name" value="Neurofascin/L1/NrCAM_C"/>
</dbReference>
<dbReference type="FunFam" id="2.60.40.10:FF:000347">
    <property type="entry name" value="Neuronal cell adhesion molecule"/>
    <property type="match status" value="1"/>
</dbReference>
<keyword evidence="4" id="KW-1003">Cell membrane</keyword>
<evidence type="ECO:0000256" key="18">
    <source>
        <dbReference type="SAM" id="MobiDB-lite"/>
    </source>
</evidence>
<evidence type="ECO:0000256" key="10">
    <source>
        <dbReference type="ARBA" id="ARBA00023136"/>
    </source>
</evidence>
<accession>A0A6J2PDS0</accession>
<keyword evidence="5 19" id="KW-0812">Transmembrane</keyword>
<dbReference type="Pfam" id="PF13882">
    <property type="entry name" value="Bravo_FIGEY"/>
    <property type="match status" value="1"/>
</dbReference>
<feature type="domain" description="Ig-like" evidence="21">
    <location>
        <begin position="42"/>
        <end position="130"/>
    </location>
</feature>
<keyword evidence="7" id="KW-0677">Repeat</keyword>
<comment type="subunit">
    <text evidence="16">Interacts with SHTN1; the interaction occurs in axonal growth cones. Interacts with isoform 2 of BSG.</text>
</comment>
<feature type="compositionally biased region" description="Polar residues" evidence="18">
    <location>
        <begin position="695"/>
        <end position="708"/>
    </location>
</feature>
<evidence type="ECO:0000256" key="2">
    <source>
        <dbReference type="ARBA" id="ARBA00004624"/>
    </source>
</evidence>
<evidence type="ECO:0000256" key="19">
    <source>
        <dbReference type="SAM" id="Phobius"/>
    </source>
</evidence>
<protein>
    <recommendedName>
        <fullName evidence="17">Neural cell adhesion molecule L1</fullName>
    </recommendedName>
</protein>
<dbReference type="InterPro" id="IPR003599">
    <property type="entry name" value="Ig_sub"/>
</dbReference>
<comment type="function">
    <text evidence="15">Neural cell adhesion molecule involved in the dynamics of cell adhesion and in the generation of transmembrane signals at tyrosine kinase receptors. During brain development, critical in multiple processes, including neuronal migration, axonal growth and fasciculation, and synaptogenesis. In the mature brain, plays a role in the dynamics of neuronal structure and function, including synaptic plasticity.</text>
</comment>
<evidence type="ECO:0000256" key="14">
    <source>
        <dbReference type="ARBA" id="ARBA00023319"/>
    </source>
</evidence>
<evidence type="ECO:0000256" key="20">
    <source>
        <dbReference type="SAM" id="SignalP"/>
    </source>
</evidence>
<dbReference type="PROSITE" id="PS50835">
    <property type="entry name" value="IG_LIKE"/>
    <property type="match status" value="6"/>
</dbReference>
<dbReference type="InterPro" id="IPR007110">
    <property type="entry name" value="Ig-like_dom"/>
</dbReference>
<feature type="domain" description="Ig-like" evidence="21">
    <location>
        <begin position="144"/>
        <end position="231"/>
    </location>
</feature>
<dbReference type="InterPro" id="IPR013098">
    <property type="entry name" value="Ig_I-set"/>
</dbReference>
<dbReference type="Gene3D" id="2.60.40.10">
    <property type="entry name" value="Immunoglobulins"/>
    <property type="match status" value="10"/>
</dbReference>
<evidence type="ECO:0000256" key="3">
    <source>
        <dbReference type="ARBA" id="ARBA00008588"/>
    </source>
</evidence>
<dbReference type="SMART" id="SM00408">
    <property type="entry name" value="IGc2"/>
    <property type="match status" value="5"/>
</dbReference>
<feature type="domain" description="Ig-like" evidence="21">
    <location>
        <begin position="436"/>
        <end position="518"/>
    </location>
</feature>
<dbReference type="InterPro" id="IPR003961">
    <property type="entry name" value="FN3_dom"/>
</dbReference>
<feature type="domain" description="Fibronectin type-III" evidence="22">
    <location>
        <begin position="716"/>
        <end position="809"/>
    </location>
</feature>
<feature type="signal peptide" evidence="20">
    <location>
        <begin position="1"/>
        <end position="25"/>
    </location>
</feature>
<keyword evidence="23" id="KW-1185">Reference proteome</keyword>
<keyword evidence="12" id="KW-0325">Glycoprotein</keyword>
<gene>
    <name evidence="24" type="primary">nfasca</name>
</gene>
<dbReference type="FunFam" id="2.60.40.10:FF:000238">
    <property type="entry name" value="Neuronal cell adhesion molecule"/>
    <property type="match status" value="1"/>
</dbReference>
<evidence type="ECO:0000256" key="4">
    <source>
        <dbReference type="ARBA" id="ARBA00022475"/>
    </source>
</evidence>
<organism evidence="23 24">
    <name type="scientific">Cottoperca gobio</name>
    <name type="common">Frogmouth</name>
    <name type="synonym">Aphritis gobio</name>
    <dbReference type="NCBI Taxonomy" id="56716"/>
    <lineage>
        <taxon>Eukaryota</taxon>
        <taxon>Metazoa</taxon>
        <taxon>Chordata</taxon>
        <taxon>Craniata</taxon>
        <taxon>Vertebrata</taxon>
        <taxon>Euteleostomi</taxon>
        <taxon>Actinopterygii</taxon>
        <taxon>Neopterygii</taxon>
        <taxon>Teleostei</taxon>
        <taxon>Neoteleostei</taxon>
        <taxon>Acanthomorphata</taxon>
        <taxon>Eupercaria</taxon>
        <taxon>Perciformes</taxon>
        <taxon>Notothenioidei</taxon>
        <taxon>Bovichtidae</taxon>
        <taxon>Cottoperca</taxon>
    </lineage>
</organism>
<dbReference type="GO" id="GO:0007420">
    <property type="term" value="P:brain development"/>
    <property type="evidence" value="ECO:0007669"/>
    <property type="project" value="TreeGrafter"/>
</dbReference>
<dbReference type="FunFam" id="2.60.40.10:FF:000100">
    <property type="entry name" value="Neuronal cell adhesion molecule a"/>
    <property type="match status" value="1"/>
</dbReference>
<dbReference type="FunFam" id="2.60.40.10:FF:000038">
    <property type="entry name" value="Neuronal cell adhesion molecule"/>
    <property type="match status" value="1"/>
</dbReference>
<evidence type="ECO:0000313" key="23">
    <source>
        <dbReference type="Proteomes" id="UP000504630"/>
    </source>
</evidence>
<dbReference type="GeneID" id="115005628"/>
<dbReference type="Pfam" id="PF07679">
    <property type="entry name" value="I-set"/>
    <property type="match status" value="2"/>
</dbReference>
<proteinExistence type="inferred from homology"/>
<keyword evidence="10 19" id="KW-0472">Membrane</keyword>
<dbReference type="CDD" id="cd05875">
    <property type="entry name" value="IgI_hNeurofascin_like"/>
    <property type="match status" value="1"/>
</dbReference>
<dbReference type="Pfam" id="PF13927">
    <property type="entry name" value="Ig_3"/>
    <property type="match status" value="3"/>
</dbReference>
<keyword evidence="11" id="KW-1015">Disulfide bond</keyword>
<feature type="chain" id="PRO_5026921816" description="Neural cell adhesion molecule L1" evidence="20">
    <location>
        <begin position="26"/>
        <end position="1161"/>
    </location>
</feature>
<dbReference type="PROSITE" id="PS50853">
    <property type="entry name" value="FN3"/>
    <property type="match status" value="4"/>
</dbReference>
<evidence type="ECO:0000259" key="21">
    <source>
        <dbReference type="PROSITE" id="PS50835"/>
    </source>
</evidence>
<keyword evidence="14" id="KW-0393">Immunoglobulin domain</keyword>
<feature type="region of interest" description="Disordered" evidence="18">
    <location>
        <begin position="695"/>
        <end position="722"/>
    </location>
</feature>
<dbReference type="Proteomes" id="UP000504630">
    <property type="component" value="Unplaced"/>
</dbReference>
<evidence type="ECO:0000313" key="24">
    <source>
        <dbReference type="RefSeq" id="XP_029283411.1"/>
    </source>
</evidence>
<evidence type="ECO:0000256" key="17">
    <source>
        <dbReference type="ARBA" id="ARBA00074488"/>
    </source>
</evidence>
<comment type="similarity">
    <text evidence="3">Belongs to the immunoglobulin superfamily. L1/neurofascin/NgCAM family.</text>
</comment>
<dbReference type="FunFam" id="2.60.40.10:FF:000078">
    <property type="entry name" value="Neuronal cell adhesion molecule"/>
    <property type="match status" value="1"/>
</dbReference>
<dbReference type="GO" id="GO:0005886">
    <property type="term" value="C:plasma membrane"/>
    <property type="evidence" value="ECO:0007669"/>
    <property type="project" value="UniProtKB-SubCell"/>
</dbReference>
<evidence type="ECO:0000256" key="1">
    <source>
        <dbReference type="ARBA" id="ARBA00004251"/>
    </source>
</evidence>
<evidence type="ECO:0000256" key="6">
    <source>
        <dbReference type="ARBA" id="ARBA00022729"/>
    </source>
</evidence>
<evidence type="ECO:0000256" key="8">
    <source>
        <dbReference type="ARBA" id="ARBA00022889"/>
    </source>
</evidence>
<dbReference type="GO" id="GO:0009986">
    <property type="term" value="C:cell surface"/>
    <property type="evidence" value="ECO:0007669"/>
    <property type="project" value="UniProtKB-ARBA"/>
</dbReference>
<evidence type="ECO:0000256" key="5">
    <source>
        <dbReference type="ARBA" id="ARBA00022692"/>
    </source>
</evidence>
<sequence>MLGQGGHVVLAFMSSLLLLWREAAPIEVPQDPKILQDLKQPPTIVKQSVKDYIVDPRDNIIIECEAKGNPVPTFSWRRNGKFFNIGKDPRVTMRKRSGTLEIGFRSGGRPEDYEGEYQCFASNDLGVALSNKILLRVSKAPLWPKEVLEPVVVTEGTPLILPCNPPPGLPPPFTFWMNSAMTPIPQDKRVSMGLNGDLYFSNVLVKDAHTDYSCNARFLFTHTIQQKNPFTLKVLTSRKVAESTPTFLSPSGSESSKMVLRDEQLLLECIAAGLPTATIKWFKKGGDLPGRKVKFENYNKTLKIINVSEEDAGDYVCMANNHLGSIRHSIFVQVKAAPYWLDKPSNLVLAPDENGRLVCRANGNPKPNIQWLINGQPIDSSPHNPSRQVLGDTIIFRSVQMGSSAVYQCNASNQHGYVLANAFVSVLDMPPRMLGPKNQLIKVIQNNLTFLDCPFFGSPLPDLRWFKNGQGSGLDGGQYRVYINGTLEIKRARAEDEGTYTCVANSILGKAENQVRLEVKEPTRINRVPEHQSAIRGSSVHFDCKVKSDPSLPITVVWTKDDKPLYLGWRLKKNEQSLTIHNVNEGDEGTYSCTVTSEIDQDSASARLTVLDRPDPPMDLDLSDPAARSVRLTWIPGNDHRSQITQFLVQFEEDRWEPGRWQDLSTYPGDLNSVILQLAPFVNYQFRVIAINSVGQSQPSRPSPQYKTSGAAPDAIPRGLRGWGSKKDNMEITWEPLLDLERNGPNLHYNVWWRRKDLGEEWSNVTTVGSKHVVHNTKTYVPYEIKIQARNEFGQGPESNVVTGYSGEDKPTNAPTDLRVSKADSTKANIHWKPVDLSSVQGEFKEYRLYYWRESSLVPGLVVSKEKKNKGFYSIMTEPSGILSDLVPYSKYKMFMVVANNLFEGPPSNTVEITTKEGVPDAPKFFRINRRGFDTIHLEWEKPLEPNGILIGYQLKLQTETVNGSRVGRPQLETFPPNVTDFTLRLPDRSTRYKFYLSALTQVGAGEVFAEESPHFANEAYIDQVDIATQGWFIGLMCAIALIILILLIVCFIKRSRGGKYPVRDKKDLPLDPVDHKDQDGSFDYHSDEDNKPLQGSQTSLDGNVKESDDSLVDYGEGGDGQFNEDGSFIGQYTVKKDKDETEGNESSEATSPVNAIYSLA</sequence>
<dbReference type="AlphaFoldDB" id="A0A6J2PDS0"/>
<feature type="domain" description="Fibronectin type-III" evidence="22">
    <location>
        <begin position="616"/>
        <end position="711"/>
    </location>
</feature>
<evidence type="ECO:0000256" key="13">
    <source>
        <dbReference type="ARBA" id="ARBA00023273"/>
    </source>
</evidence>
<keyword evidence="13" id="KW-0966">Cell projection</keyword>
<dbReference type="InterPro" id="IPR036116">
    <property type="entry name" value="FN3_sf"/>
</dbReference>
<evidence type="ECO:0000256" key="16">
    <source>
        <dbReference type="ARBA" id="ARBA00063896"/>
    </source>
</evidence>
<feature type="domain" description="Ig-like" evidence="21">
    <location>
        <begin position="245"/>
        <end position="333"/>
    </location>
</feature>
<dbReference type="SMART" id="SM00060">
    <property type="entry name" value="FN3"/>
    <property type="match status" value="4"/>
</dbReference>
<keyword evidence="6 20" id="KW-0732">Signal</keyword>
<dbReference type="PANTHER" id="PTHR44170">
    <property type="entry name" value="PROTEIN SIDEKICK"/>
    <property type="match status" value="1"/>
</dbReference>
<evidence type="ECO:0000256" key="15">
    <source>
        <dbReference type="ARBA" id="ARBA00060042"/>
    </source>
</evidence>
<dbReference type="SUPFAM" id="SSF49265">
    <property type="entry name" value="Fibronectin type III"/>
    <property type="match status" value="2"/>
</dbReference>